<gene>
    <name evidence="1" type="ORF">MARPO_0113s0026</name>
</gene>
<dbReference type="Gene3D" id="2.60.120.480">
    <property type="entry name" value="Ureidoglycolate hydrolase"/>
    <property type="match status" value="1"/>
</dbReference>
<evidence type="ECO:0000313" key="2">
    <source>
        <dbReference type="Proteomes" id="UP000244005"/>
    </source>
</evidence>
<dbReference type="InterPro" id="IPR024060">
    <property type="entry name" value="Ureidoglycolate_lyase_dom_sf"/>
</dbReference>
<organism evidence="1 2">
    <name type="scientific">Marchantia polymorpha</name>
    <name type="common">Common liverwort</name>
    <name type="synonym">Marchantia aquatica</name>
    <dbReference type="NCBI Taxonomy" id="3197"/>
    <lineage>
        <taxon>Eukaryota</taxon>
        <taxon>Viridiplantae</taxon>
        <taxon>Streptophyta</taxon>
        <taxon>Embryophyta</taxon>
        <taxon>Marchantiophyta</taxon>
        <taxon>Marchantiopsida</taxon>
        <taxon>Marchantiidae</taxon>
        <taxon>Marchantiales</taxon>
        <taxon>Marchantiaceae</taxon>
        <taxon>Marchantia</taxon>
    </lineage>
</organism>
<dbReference type="SUPFAM" id="SSF51182">
    <property type="entry name" value="RmlC-like cupins"/>
    <property type="match status" value="1"/>
</dbReference>
<keyword evidence="2" id="KW-1185">Reference proteome</keyword>
<dbReference type="GO" id="GO:0004848">
    <property type="term" value="F:ureidoglycolate hydrolase activity"/>
    <property type="evidence" value="ECO:0007669"/>
    <property type="project" value="InterPro"/>
</dbReference>
<dbReference type="PANTHER" id="PTHR35721:SF1">
    <property type="entry name" value="UREIDOGLYCOLATE HYDROLASE"/>
    <property type="match status" value="1"/>
</dbReference>
<sequence>MTSGWFRRSLHSTSPQSRSAGLRILDLQTHRRCAARTKRLDELFAARGARLQEGSIVIHPVEIGPSSRTSRGAAATAAAGGAMAEGSSSGPRRIRLRPERLDASSFEPFGQIVSAGKDGAAFGEHDAQLDLSRGIPRFYIMNLKDRKHLTFGNITHHARVTQCLGSIGGHTWYLGVAPASVIEHQGDEQDVVRASSGHYYVRPSPDQVRVFRVEGPHFLKLHVGTWHAGPFFKHDSMNFYNLELSDTNEVDHTTHVFEKEDQVIFEIDD</sequence>
<evidence type="ECO:0008006" key="3">
    <source>
        <dbReference type="Google" id="ProtNLM"/>
    </source>
</evidence>
<dbReference type="OrthoDB" id="2018886at2759"/>
<dbReference type="EMBL" id="KZ772785">
    <property type="protein sequence ID" value="PTQ31289.1"/>
    <property type="molecule type" value="Genomic_DNA"/>
</dbReference>
<protein>
    <recommendedName>
        <fullName evidence="3">Ureidoglycolate hydrolase</fullName>
    </recommendedName>
</protein>
<dbReference type="PANTHER" id="PTHR35721">
    <property type="entry name" value="UREIDOGLYCOLATE HYDROLASE"/>
    <property type="match status" value="1"/>
</dbReference>
<dbReference type="Proteomes" id="UP000244005">
    <property type="component" value="Unassembled WGS sequence"/>
</dbReference>
<evidence type="ECO:0000313" key="1">
    <source>
        <dbReference type="EMBL" id="PTQ31289.1"/>
    </source>
</evidence>
<dbReference type="AlphaFoldDB" id="A0A2R6WBR2"/>
<reference evidence="2" key="1">
    <citation type="journal article" date="2017" name="Cell">
        <title>Insights into land plant evolution garnered from the Marchantia polymorpha genome.</title>
        <authorList>
            <person name="Bowman J.L."/>
            <person name="Kohchi T."/>
            <person name="Yamato K.T."/>
            <person name="Jenkins J."/>
            <person name="Shu S."/>
            <person name="Ishizaki K."/>
            <person name="Yamaoka S."/>
            <person name="Nishihama R."/>
            <person name="Nakamura Y."/>
            <person name="Berger F."/>
            <person name="Adam C."/>
            <person name="Aki S.S."/>
            <person name="Althoff F."/>
            <person name="Araki T."/>
            <person name="Arteaga-Vazquez M.A."/>
            <person name="Balasubrmanian S."/>
            <person name="Barry K."/>
            <person name="Bauer D."/>
            <person name="Boehm C.R."/>
            <person name="Briginshaw L."/>
            <person name="Caballero-Perez J."/>
            <person name="Catarino B."/>
            <person name="Chen F."/>
            <person name="Chiyoda S."/>
            <person name="Chovatia M."/>
            <person name="Davies K.M."/>
            <person name="Delmans M."/>
            <person name="Demura T."/>
            <person name="Dierschke T."/>
            <person name="Dolan L."/>
            <person name="Dorantes-Acosta A.E."/>
            <person name="Eklund D.M."/>
            <person name="Florent S.N."/>
            <person name="Flores-Sandoval E."/>
            <person name="Fujiyama A."/>
            <person name="Fukuzawa H."/>
            <person name="Galik B."/>
            <person name="Grimanelli D."/>
            <person name="Grimwood J."/>
            <person name="Grossniklaus U."/>
            <person name="Hamada T."/>
            <person name="Haseloff J."/>
            <person name="Hetherington A.J."/>
            <person name="Higo A."/>
            <person name="Hirakawa Y."/>
            <person name="Hundley H.N."/>
            <person name="Ikeda Y."/>
            <person name="Inoue K."/>
            <person name="Inoue S.I."/>
            <person name="Ishida S."/>
            <person name="Jia Q."/>
            <person name="Kakita M."/>
            <person name="Kanazawa T."/>
            <person name="Kawai Y."/>
            <person name="Kawashima T."/>
            <person name="Kennedy M."/>
            <person name="Kinose K."/>
            <person name="Kinoshita T."/>
            <person name="Kohara Y."/>
            <person name="Koide E."/>
            <person name="Komatsu K."/>
            <person name="Kopischke S."/>
            <person name="Kubo M."/>
            <person name="Kyozuka J."/>
            <person name="Lagercrantz U."/>
            <person name="Lin S.S."/>
            <person name="Lindquist E."/>
            <person name="Lipzen A.M."/>
            <person name="Lu C.W."/>
            <person name="De Luna E."/>
            <person name="Martienssen R.A."/>
            <person name="Minamino N."/>
            <person name="Mizutani M."/>
            <person name="Mizutani M."/>
            <person name="Mochizuki N."/>
            <person name="Monte I."/>
            <person name="Mosher R."/>
            <person name="Nagasaki H."/>
            <person name="Nakagami H."/>
            <person name="Naramoto S."/>
            <person name="Nishitani K."/>
            <person name="Ohtani M."/>
            <person name="Okamoto T."/>
            <person name="Okumura M."/>
            <person name="Phillips J."/>
            <person name="Pollak B."/>
            <person name="Reinders A."/>
            <person name="Rovekamp M."/>
            <person name="Sano R."/>
            <person name="Sawa S."/>
            <person name="Schmid M.W."/>
            <person name="Shirakawa M."/>
            <person name="Solano R."/>
            <person name="Spunde A."/>
            <person name="Suetsugu N."/>
            <person name="Sugano S."/>
            <person name="Sugiyama A."/>
            <person name="Sun R."/>
            <person name="Suzuki Y."/>
            <person name="Takenaka M."/>
            <person name="Takezawa D."/>
            <person name="Tomogane H."/>
            <person name="Tsuzuki M."/>
            <person name="Ueda T."/>
            <person name="Umeda M."/>
            <person name="Ward J.M."/>
            <person name="Watanabe Y."/>
            <person name="Yazaki K."/>
            <person name="Yokoyama R."/>
            <person name="Yoshitake Y."/>
            <person name="Yotsui I."/>
            <person name="Zachgo S."/>
            <person name="Schmutz J."/>
        </authorList>
    </citation>
    <scope>NUCLEOTIDE SEQUENCE [LARGE SCALE GENOMIC DNA]</scope>
    <source>
        <strain evidence="2">Tak-1</strain>
    </source>
</reference>
<dbReference type="InterPro" id="IPR011051">
    <property type="entry name" value="RmlC_Cupin_sf"/>
</dbReference>
<accession>A0A2R6WBR2</accession>
<name>A0A2R6WBR2_MARPO</name>
<proteinExistence type="predicted"/>